<evidence type="ECO:0000256" key="4">
    <source>
        <dbReference type="RuleBase" id="RU004508"/>
    </source>
</evidence>
<comment type="cofactor">
    <cofactor evidence="1">
        <name>pyridoxal 5'-phosphate</name>
        <dbReference type="ChEBI" id="CHEBI:597326"/>
    </cofactor>
</comment>
<evidence type="ECO:0000313" key="5">
    <source>
        <dbReference type="EMBL" id="AWH92926.1"/>
    </source>
</evidence>
<keyword evidence="3 4" id="KW-0663">Pyridoxal phosphate</keyword>
<dbReference type="InterPro" id="IPR000653">
    <property type="entry name" value="DegT/StrS_aminotransferase"/>
</dbReference>
<dbReference type="PANTHER" id="PTHR30244:SF34">
    <property type="entry name" value="DTDP-4-AMINO-4,6-DIDEOXYGALACTOSE TRANSAMINASE"/>
    <property type="match status" value="1"/>
</dbReference>
<dbReference type="AlphaFoldDB" id="A0A2S1R9F9"/>
<dbReference type="OrthoDB" id="9804264at2"/>
<dbReference type="InterPro" id="IPR015421">
    <property type="entry name" value="PyrdxlP-dep_Trfase_major"/>
</dbReference>
<reference evidence="5 6" key="1">
    <citation type="submission" date="2016-04" db="EMBL/GenBank/DDBJ databases">
        <title>Complete genome sequence of Dietzia lutea YIM 80766T, a strain isolated from desert soil in Egypt.</title>
        <authorList>
            <person name="Zhao J."/>
            <person name="Hu B."/>
            <person name="Geng S."/>
            <person name="Nie Y."/>
            <person name="Tang Y."/>
        </authorList>
    </citation>
    <scope>NUCLEOTIDE SEQUENCE [LARGE SCALE GENOMIC DNA]</scope>
    <source>
        <strain evidence="5 6">YIM 80766</strain>
    </source>
</reference>
<keyword evidence="6" id="KW-1185">Reference proteome</keyword>
<dbReference type="InterPro" id="IPR015422">
    <property type="entry name" value="PyrdxlP-dep_Trfase_small"/>
</dbReference>
<feature type="active site" description="Proton acceptor" evidence="2">
    <location>
        <position position="199"/>
    </location>
</feature>
<sequence length="394" mass="42192">MGDTESEGPMSDRIFMSKAHITDAEEEAVRRAIRSGWVAPLGPEVDAFELEVADRVGVKGALALSSGTAALHLALLELGARPGTAVVVSSMTFAASANAVAYTGAEPVFVDSQKTDGNIDPELLFDAIDTLHAEGTEVVAAMTVDLIGRTCDYNTLEAGLAERGVPLLEDAAESLGSSIAGRAAGSFGRAAALSFNGNKIMTTSGGGMLLSNDEQLLERARYLSTQARQPVAWYEHTEIGYNYRLSNILAAIGRAQLGRLDEMIARRRDIRKQYMRAFSGLDVRFLGTADTEGEQIENCWLTGIVLGDSITRSPDDIVASLSEAGIEVRRLWKPMHLQPVFANARAFTNGASEHLFARGLTLPSGSALTDSEVERVITALLNNFESPLSDQATR</sequence>
<organism evidence="5 6">
    <name type="scientific">Dietzia lutea</name>
    <dbReference type="NCBI Taxonomy" id="546160"/>
    <lineage>
        <taxon>Bacteria</taxon>
        <taxon>Bacillati</taxon>
        <taxon>Actinomycetota</taxon>
        <taxon>Actinomycetes</taxon>
        <taxon>Mycobacteriales</taxon>
        <taxon>Dietziaceae</taxon>
        <taxon>Dietzia</taxon>
    </lineage>
</organism>
<name>A0A2S1R9F9_9ACTN</name>
<dbReference type="CDD" id="cd00616">
    <property type="entry name" value="AHBA_syn"/>
    <property type="match status" value="1"/>
</dbReference>
<dbReference type="Proteomes" id="UP000244928">
    <property type="component" value="Chromosome"/>
</dbReference>
<dbReference type="PANTHER" id="PTHR30244">
    <property type="entry name" value="TRANSAMINASE"/>
    <property type="match status" value="1"/>
</dbReference>
<evidence type="ECO:0000256" key="2">
    <source>
        <dbReference type="PIRSR" id="PIRSR000390-1"/>
    </source>
</evidence>
<protein>
    <submittedName>
        <fullName evidence="5">Pyridoxal-5'-phosphate-dependent protein</fullName>
    </submittedName>
</protein>
<evidence type="ECO:0000313" key="6">
    <source>
        <dbReference type="Proteomes" id="UP000244928"/>
    </source>
</evidence>
<dbReference type="Gene3D" id="3.40.640.10">
    <property type="entry name" value="Type I PLP-dependent aspartate aminotransferase-like (Major domain)"/>
    <property type="match status" value="1"/>
</dbReference>
<evidence type="ECO:0000256" key="1">
    <source>
        <dbReference type="ARBA" id="ARBA00001933"/>
    </source>
</evidence>
<feature type="modified residue" description="N6-(pyridoxal phosphate)lysine" evidence="3">
    <location>
        <position position="199"/>
    </location>
</feature>
<dbReference type="PIRSF" id="PIRSF000390">
    <property type="entry name" value="PLP_StrS"/>
    <property type="match status" value="1"/>
</dbReference>
<evidence type="ECO:0000256" key="3">
    <source>
        <dbReference type="PIRSR" id="PIRSR000390-2"/>
    </source>
</evidence>
<dbReference type="Pfam" id="PF01041">
    <property type="entry name" value="DegT_DnrJ_EryC1"/>
    <property type="match status" value="1"/>
</dbReference>
<proteinExistence type="inferred from homology"/>
<dbReference type="GO" id="GO:0000271">
    <property type="term" value="P:polysaccharide biosynthetic process"/>
    <property type="evidence" value="ECO:0007669"/>
    <property type="project" value="TreeGrafter"/>
</dbReference>
<dbReference type="SUPFAM" id="SSF53383">
    <property type="entry name" value="PLP-dependent transferases"/>
    <property type="match status" value="1"/>
</dbReference>
<dbReference type="GO" id="GO:0008483">
    <property type="term" value="F:transaminase activity"/>
    <property type="evidence" value="ECO:0007669"/>
    <property type="project" value="TreeGrafter"/>
</dbReference>
<dbReference type="EMBL" id="CP015449">
    <property type="protein sequence ID" value="AWH92926.1"/>
    <property type="molecule type" value="Genomic_DNA"/>
</dbReference>
<dbReference type="Gene3D" id="3.90.1150.10">
    <property type="entry name" value="Aspartate Aminotransferase, domain 1"/>
    <property type="match status" value="1"/>
</dbReference>
<gene>
    <name evidence="5" type="ORF">A6035_12935</name>
</gene>
<dbReference type="GO" id="GO:0030170">
    <property type="term" value="F:pyridoxal phosphate binding"/>
    <property type="evidence" value="ECO:0007669"/>
    <property type="project" value="TreeGrafter"/>
</dbReference>
<dbReference type="KEGG" id="dlu:A6035_12935"/>
<comment type="similarity">
    <text evidence="4">Belongs to the DegT/DnrJ/EryC1 family.</text>
</comment>
<dbReference type="InterPro" id="IPR015424">
    <property type="entry name" value="PyrdxlP-dep_Trfase"/>
</dbReference>
<accession>A0A2S1R9F9</accession>